<evidence type="ECO:0000256" key="1">
    <source>
        <dbReference type="SAM" id="Phobius"/>
    </source>
</evidence>
<comment type="caution">
    <text evidence="2">The sequence shown here is derived from an EMBL/GenBank/DDBJ whole genome shotgun (WGS) entry which is preliminary data.</text>
</comment>
<gene>
    <name evidence="2" type="ORF">DEU29_10890</name>
</gene>
<protein>
    <submittedName>
        <fullName evidence="2">MSHA biogenesis protein MshP</fullName>
    </submittedName>
</protein>
<dbReference type="AlphaFoldDB" id="A0A4R6P5R7"/>
<organism evidence="2 3">
    <name type="scientific">Idiomarina aquatica</name>
    <dbReference type="NCBI Taxonomy" id="1327752"/>
    <lineage>
        <taxon>Bacteria</taxon>
        <taxon>Pseudomonadati</taxon>
        <taxon>Pseudomonadota</taxon>
        <taxon>Gammaproteobacteria</taxon>
        <taxon>Alteromonadales</taxon>
        <taxon>Idiomarinaceae</taxon>
        <taxon>Idiomarina</taxon>
    </lineage>
</organism>
<evidence type="ECO:0000313" key="2">
    <source>
        <dbReference type="EMBL" id="TDP32745.1"/>
    </source>
</evidence>
<proteinExistence type="predicted"/>
<feature type="transmembrane region" description="Helical" evidence="1">
    <location>
        <begin position="21"/>
        <end position="43"/>
    </location>
</feature>
<sequence length="165" mass="17572">MYPESNRKLTVNSMHQQRGAVLAMAIFIIVVLSFVGVAVVNILTSSSKATVSEVYGARALFAARSGAEIFLADELLANADSFIVDDCGARNEGSAPSDVDVNPYQVEFSDSNGSGLSDCRAEVYCDQVTTPLNSLHVRVESIGSCAISDNEYSRVLLLEASDAVL</sequence>
<name>A0A4R6P5R7_9GAMM</name>
<keyword evidence="1" id="KW-1133">Transmembrane helix</keyword>
<keyword evidence="3" id="KW-1185">Reference proteome</keyword>
<dbReference type="EMBL" id="SNXI01000008">
    <property type="protein sequence ID" value="TDP32745.1"/>
    <property type="molecule type" value="Genomic_DNA"/>
</dbReference>
<keyword evidence="1" id="KW-0472">Membrane</keyword>
<accession>A0A4R6P5R7</accession>
<reference evidence="2 3" key="1">
    <citation type="submission" date="2019-03" db="EMBL/GenBank/DDBJ databases">
        <title>Freshwater and sediment microbial communities from various areas in North America, analyzing microbe dynamics in response to fracking.</title>
        <authorList>
            <person name="Lamendella R."/>
        </authorList>
    </citation>
    <scope>NUCLEOTIDE SEQUENCE [LARGE SCALE GENOMIC DNA]</scope>
    <source>
        <strain evidence="2 3">18_TX</strain>
    </source>
</reference>
<keyword evidence="1" id="KW-0812">Transmembrane</keyword>
<evidence type="ECO:0000313" key="3">
    <source>
        <dbReference type="Proteomes" id="UP000295531"/>
    </source>
</evidence>
<dbReference type="Proteomes" id="UP000295531">
    <property type="component" value="Unassembled WGS sequence"/>
</dbReference>